<evidence type="ECO:0000259" key="1">
    <source>
        <dbReference type="PROSITE" id="PS50878"/>
    </source>
</evidence>
<dbReference type="InterPro" id="IPR000477">
    <property type="entry name" value="RT_dom"/>
</dbReference>
<sequence>MPFGLKFTGATYQRLVNRMFKDQIGITMEVYVDSMVVKSLKKSDHLTNLEESLQVMKKYSMKLNTIKCTFGVGSGTFIGYLIIERGIEANFKNNYPLNANSKVCKRHLEAGKENVITKQVSF</sequence>
<dbReference type="InterPro" id="IPR043502">
    <property type="entry name" value="DNA/RNA_pol_sf"/>
</dbReference>
<feature type="domain" description="Reverse transcriptase" evidence="1">
    <location>
        <begin position="1"/>
        <end position="82"/>
    </location>
</feature>
<dbReference type="AlphaFoldDB" id="A0AAW2K9Y3"/>
<dbReference type="EMBL" id="JACGWJ010000029">
    <property type="protein sequence ID" value="KAL0303659.1"/>
    <property type="molecule type" value="Genomic_DNA"/>
</dbReference>
<dbReference type="InterPro" id="IPR053134">
    <property type="entry name" value="RNA-dir_DNA_polymerase"/>
</dbReference>
<dbReference type="Pfam" id="PF00078">
    <property type="entry name" value="RVT_1"/>
    <property type="match status" value="1"/>
</dbReference>
<evidence type="ECO:0000313" key="2">
    <source>
        <dbReference type="EMBL" id="KAL0303659.1"/>
    </source>
</evidence>
<gene>
    <name evidence="2" type="ORF">Sradi_6234000</name>
</gene>
<dbReference type="PROSITE" id="PS50878">
    <property type="entry name" value="RT_POL"/>
    <property type="match status" value="1"/>
</dbReference>
<name>A0AAW2K9Y3_SESRA</name>
<dbReference type="Gene3D" id="3.30.70.270">
    <property type="match status" value="1"/>
</dbReference>
<dbReference type="PANTHER" id="PTHR24559">
    <property type="entry name" value="TRANSPOSON TY3-I GAG-POL POLYPROTEIN"/>
    <property type="match status" value="1"/>
</dbReference>
<dbReference type="SUPFAM" id="SSF56672">
    <property type="entry name" value="DNA/RNA polymerases"/>
    <property type="match status" value="1"/>
</dbReference>
<accession>A0AAW2K9Y3</accession>
<dbReference type="InterPro" id="IPR043128">
    <property type="entry name" value="Rev_trsase/Diguanyl_cyclase"/>
</dbReference>
<reference evidence="2" key="2">
    <citation type="journal article" date="2024" name="Plant">
        <title>Genomic evolution and insights into agronomic trait innovations of Sesamum species.</title>
        <authorList>
            <person name="Miao H."/>
            <person name="Wang L."/>
            <person name="Qu L."/>
            <person name="Liu H."/>
            <person name="Sun Y."/>
            <person name="Le M."/>
            <person name="Wang Q."/>
            <person name="Wei S."/>
            <person name="Zheng Y."/>
            <person name="Lin W."/>
            <person name="Duan Y."/>
            <person name="Cao H."/>
            <person name="Xiong S."/>
            <person name="Wang X."/>
            <person name="Wei L."/>
            <person name="Li C."/>
            <person name="Ma Q."/>
            <person name="Ju M."/>
            <person name="Zhao R."/>
            <person name="Li G."/>
            <person name="Mu C."/>
            <person name="Tian Q."/>
            <person name="Mei H."/>
            <person name="Zhang T."/>
            <person name="Gao T."/>
            <person name="Zhang H."/>
        </authorList>
    </citation>
    <scope>NUCLEOTIDE SEQUENCE</scope>
    <source>
        <strain evidence="2">G02</strain>
    </source>
</reference>
<proteinExistence type="predicted"/>
<comment type="caution">
    <text evidence="2">The sequence shown here is derived from an EMBL/GenBank/DDBJ whole genome shotgun (WGS) entry which is preliminary data.</text>
</comment>
<organism evidence="2">
    <name type="scientific">Sesamum radiatum</name>
    <name type="common">Black benniseed</name>
    <dbReference type="NCBI Taxonomy" id="300843"/>
    <lineage>
        <taxon>Eukaryota</taxon>
        <taxon>Viridiplantae</taxon>
        <taxon>Streptophyta</taxon>
        <taxon>Embryophyta</taxon>
        <taxon>Tracheophyta</taxon>
        <taxon>Spermatophyta</taxon>
        <taxon>Magnoliopsida</taxon>
        <taxon>eudicotyledons</taxon>
        <taxon>Gunneridae</taxon>
        <taxon>Pentapetalae</taxon>
        <taxon>asterids</taxon>
        <taxon>lamiids</taxon>
        <taxon>Lamiales</taxon>
        <taxon>Pedaliaceae</taxon>
        <taxon>Sesamum</taxon>
    </lineage>
</organism>
<dbReference type="PANTHER" id="PTHR24559:SF431">
    <property type="entry name" value="RNA-DIRECTED DNA POLYMERASE HOMOLOG"/>
    <property type="match status" value="1"/>
</dbReference>
<reference evidence="2" key="1">
    <citation type="submission" date="2020-06" db="EMBL/GenBank/DDBJ databases">
        <authorList>
            <person name="Li T."/>
            <person name="Hu X."/>
            <person name="Zhang T."/>
            <person name="Song X."/>
            <person name="Zhang H."/>
            <person name="Dai N."/>
            <person name="Sheng W."/>
            <person name="Hou X."/>
            <person name="Wei L."/>
        </authorList>
    </citation>
    <scope>NUCLEOTIDE SEQUENCE</scope>
    <source>
        <strain evidence="2">G02</strain>
        <tissue evidence="2">Leaf</tissue>
    </source>
</reference>
<protein>
    <recommendedName>
        <fullName evidence="1">Reverse transcriptase domain-containing protein</fullName>
    </recommendedName>
</protein>
<dbReference type="CDD" id="cd01647">
    <property type="entry name" value="RT_LTR"/>
    <property type="match status" value="1"/>
</dbReference>